<evidence type="ECO:0000256" key="1">
    <source>
        <dbReference type="SAM" id="MobiDB-lite"/>
    </source>
</evidence>
<evidence type="ECO:0000313" key="2">
    <source>
        <dbReference type="EnsemblMetazoa" id="XP_038049930.1"/>
    </source>
</evidence>
<evidence type="ECO:0000313" key="3">
    <source>
        <dbReference type="Proteomes" id="UP000887568"/>
    </source>
</evidence>
<protein>
    <submittedName>
        <fullName evidence="2">Uncharacterized protein</fullName>
    </submittedName>
</protein>
<dbReference type="RefSeq" id="XP_038049931.1">
    <property type="nucleotide sequence ID" value="XM_038194003.1"/>
</dbReference>
<dbReference type="EnsemblMetazoa" id="XM_038194002.1">
    <property type="protein sequence ID" value="XP_038049930.1"/>
    <property type="gene ID" value="LOC119723388"/>
</dbReference>
<feature type="compositionally biased region" description="Basic residues" evidence="1">
    <location>
        <begin position="21"/>
        <end position="30"/>
    </location>
</feature>
<dbReference type="GeneID" id="119723388"/>
<dbReference type="RefSeq" id="XP_038049929.1">
    <property type="nucleotide sequence ID" value="XM_038194001.1"/>
</dbReference>
<dbReference type="OrthoDB" id="10497985at2759"/>
<feature type="region of interest" description="Disordered" evidence="1">
    <location>
        <begin position="1"/>
        <end position="62"/>
    </location>
</feature>
<dbReference type="EnsemblMetazoa" id="XM_038194001.1">
    <property type="protein sequence ID" value="XP_038049929.1"/>
    <property type="gene ID" value="LOC119723388"/>
</dbReference>
<proteinExistence type="predicted"/>
<keyword evidence="3" id="KW-1185">Reference proteome</keyword>
<dbReference type="Proteomes" id="UP000887568">
    <property type="component" value="Unplaced"/>
</dbReference>
<dbReference type="RefSeq" id="XP_038049930.1">
    <property type="nucleotide sequence ID" value="XM_038194002.1"/>
</dbReference>
<accession>A0A913ZG07</accession>
<sequence length="288" mass="31497">MLGEYPDETDGKNHNSSRLQKLQRRLRRVMPGHQSHSASKDGSAGPGSKRDSAVSTSSELSEMEGGLEMTAMAYCTSCTMSATSQCDKDSDKKPADKTIVHIVSPQLGLLRVTDTPVETGNPVYKVDCKGKVGNLNTNIAFYFLGDTQCFFHVLDPTKSYPQAATEGVPLEEYTHRLCLFKKKDGSCVLAAHKAVCATPPFNDDPDALISVCYHTSKGGKVTLQANSCPSRTTDGMLWGADGDGEVSLFHKSNFPGYCTNPFTLFYMYDEVENPNEQRVDLKRTNGEV</sequence>
<dbReference type="OMA" id="VMPGHRS"/>
<organism evidence="2 3">
    <name type="scientific">Patiria miniata</name>
    <name type="common">Bat star</name>
    <name type="synonym">Asterina miniata</name>
    <dbReference type="NCBI Taxonomy" id="46514"/>
    <lineage>
        <taxon>Eukaryota</taxon>
        <taxon>Metazoa</taxon>
        <taxon>Echinodermata</taxon>
        <taxon>Eleutherozoa</taxon>
        <taxon>Asterozoa</taxon>
        <taxon>Asteroidea</taxon>
        <taxon>Valvatacea</taxon>
        <taxon>Valvatida</taxon>
        <taxon>Asterinidae</taxon>
        <taxon>Patiria</taxon>
    </lineage>
</organism>
<reference evidence="2" key="1">
    <citation type="submission" date="2022-11" db="UniProtKB">
        <authorList>
            <consortium name="EnsemblMetazoa"/>
        </authorList>
    </citation>
    <scope>IDENTIFICATION</scope>
</reference>
<name>A0A913ZG07_PATMI</name>
<dbReference type="AlphaFoldDB" id="A0A913ZG07"/>
<dbReference type="EnsemblMetazoa" id="XM_038194003.1">
    <property type="protein sequence ID" value="XP_038049931.1"/>
    <property type="gene ID" value="LOC119723388"/>
</dbReference>